<evidence type="ECO:0000313" key="10">
    <source>
        <dbReference type="Proteomes" id="UP001403385"/>
    </source>
</evidence>
<dbReference type="PROSITE" id="PS52016">
    <property type="entry name" value="TONB_DEPENDENT_REC_3"/>
    <property type="match status" value="1"/>
</dbReference>
<dbReference type="InterPro" id="IPR008969">
    <property type="entry name" value="CarboxyPept-like_regulatory"/>
</dbReference>
<dbReference type="AlphaFoldDB" id="A0AAW9S5Z9"/>
<evidence type="ECO:0000256" key="3">
    <source>
        <dbReference type="ARBA" id="ARBA00022452"/>
    </source>
</evidence>
<dbReference type="SUPFAM" id="SSF56935">
    <property type="entry name" value="Porins"/>
    <property type="match status" value="1"/>
</dbReference>
<dbReference type="Pfam" id="PF07715">
    <property type="entry name" value="Plug"/>
    <property type="match status" value="1"/>
</dbReference>
<dbReference type="InterPro" id="IPR012910">
    <property type="entry name" value="Plug_dom"/>
</dbReference>
<sequence length="1138" mass="125935">MNLKILRQILMLSKYMVYGICVQTWLCTVLLANDGLAQQKSLEDVYITVQLHQVKLEKALEIISSKTDFSFAYNGKTVEKEMRVTASVNNQSLAVLLRDLSKNAGLQFKRVNSHIYVSNRRSFARPVIEIVEEKQQEVNISGRVTDGDSGEGLPGVSILVKGTNKGTTTDFEGKYSISAPENATLVFSFIGYEAQEVVISNRSQIDIVLQADVSELEEVVVVGYGTQKKVNLTGSVATISAEEIAKRPVTNAFQALQGTMPGLQVIQNSGKPGAEGFNLNIRGINSFSSETNNAPLILIDGVEGNLQDLDPDNIESVSVLKDASSAAIYGSRAANGVILVTTKKGSGGKLTVTYHGNIGIHKATRLPELITNSVEYMEMYNRAAESSGKGNLVPEALLDEWRNADDPVLYPNTDWVNEVVKSTTVKRHHLGVSGATGKTNYNISIGTWNQDGIVIGSWFEKYTLFLNLESRISDKFKVGGGATGLYSKRRESYNGDSDIMLAAFASPPTYAPYVPDGSGHYAQGAYNNNPGDYPEFGQPAQKNPVAAAYEGIGQRNNQYNVNMNAFTELKLLKGLTWLTKGALKYDHGYFKSMRPVVPTYNYRDGRRLSTLDGIGTTTLNVDNNFSTHFTVYSTLNYEKTFAGKHNLNAMAGFSQEEYQWQNNTSNRKDLPSLDISEINAGSAEGQSTTGTSTEWATRSWFGRIAYNYDERYLLEVNLRYDGSSRFKKGEKWGAFPSVSAAWRISEENFLKGSAGLTNLKLRGSYGVLGNQNIGNYPYQNLINPNYSYPFGSSILPGGTLTRLVDPLITWESTRIFDIGLDAEIKSGLLSLTVDYFDKRTENILRTAQLPGSAGLDAPTINSGINRNKGWEFILGHRNTVGEFSYGATINLAIYKTEVEKLGAEEIGTYTINQEGQPVGSYYMWEWDGIFQSQEEIDNAPTQPFGAQPGDLRLKDQNDDGVVDGDDRVLFDGAHPDFSYGFNLFANYKGFDFSAFFQGVQGRKLYMLRWGIEPFSQGASSPTVKWRNAWTAENPSTTVPRIFYGETDPKSATSMINSYWLQNASYLRLKNLSVGYTFPKSLTEKFFVERLRVYFAGENLFTLVDDGFEGIDPERATNTGDLAMYPQLAVYSFGVNVQF</sequence>
<evidence type="ECO:0000256" key="2">
    <source>
        <dbReference type="ARBA" id="ARBA00022448"/>
    </source>
</evidence>
<dbReference type="Gene3D" id="2.60.40.1120">
    <property type="entry name" value="Carboxypeptidase-like, regulatory domain"/>
    <property type="match status" value="1"/>
</dbReference>
<evidence type="ECO:0000256" key="5">
    <source>
        <dbReference type="ARBA" id="ARBA00023136"/>
    </source>
</evidence>
<dbReference type="InterPro" id="IPR023996">
    <property type="entry name" value="TonB-dep_OMP_SusC/RagA"/>
</dbReference>
<accession>A0AAW9S5Z9</accession>
<reference evidence="9 10" key="1">
    <citation type="submission" date="2024-04" db="EMBL/GenBank/DDBJ databases">
        <title>Novel genus in family Flammeovirgaceae.</title>
        <authorList>
            <person name="Nguyen T.H."/>
            <person name="Vuong T.Q."/>
            <person name="Le H."/>
            <person name="Kim S.-G."/>
        </authorList>
    </citation>
    <scope>NUCLEOTIDE SEQUENCE [LARGE SCALE GENOMIC DNA]</scope>
    <source>
        <strain evidence="9 10">JCM 23209</strain>
    </source>
</reference>
<dbReference type="InterPro" id="IPR023997">
    <property type="entry name" value="TonB-dep_OMP_SusC/RagA_CS"/>
</dbReference>
<dbReference type="FunFam" id="2.170.130.10:FF:000003">
    <property type="entry name" value="SusC/RagA family TonB-linked outer membrane protein"/>
    <property type="match status" value="1"/>
</dbReference>
<evidence type="ECO:0000256" key="4">
    <source>
        <dbReference type="ARBA" id="ARBA00022692"/>
    </source>
</evidence>
<name>A0AAW9S5Z9_9BACT</name>
<feature type="domain" description="TonB-dependent receptor plug" evidence="8">
    <location>
        <begin position="229"/>
        <end position="337"/>
    </location>
</feature>
<evidence type="ECO:0000256" key="6">
    <source>
        <dbReference type="ARBA" id="ARBA00023237"/>
    </source>
</evidence>
<dbReference type="InterPro" id="IPR037066">
    <property type="entry name" value="Plug_dom_sf"/>
</dbReference>
<keyword evidence="3 7" id="KW-1134">Transmembrane beta strand</keyword>
<evidence type="ECO:0000259" key="8">
    <source>
        <dbReference type="Pfam" id="PF07715"/>
    </source>
</evidence>
<dbReference type="RefSeq" id="WP_346820572.1">
    <property type="nucleotide sequence ID" value="NZ_JBDKWZ010000003.1"/>
</dbReference>
<dbReference type="EMBL" id="JBDKWZ010000003">
    <property type="protein sequence ID" value="MEN7547789.1"/>
    <property type="molecule type" value="Genomic_DNA"/>
</dbReference>
<dbReference type="FunFam" id="2.60.40.1120:FF:000003">
    <property type="entry name" value="Outer membrane protein Omp121"/>
    <property type="match status" value="1"/>
</dbReference>
<dbReference type="GO" id="GO:0009279">
    <property type="term" value="C:cell outer membrane"/>
    <property type="evidence" value="ECO:0007669"/>
    <property type="project" value="UniProtKB-SubCell"/>
</dbReference>
<keyword evidence="6 7" id="KW-0998">Cell outer membrane</keyword>
<keyword evidence="10" id="KW-1185">Reference proteome</keyword>
<evidence type="ECO:0000256" key="1">
    <source>
        <dbReference type="ARBA" id="ARBA00004571"/>
    </source>
</evidence>
<dbReference type="Gene3D" id="2.40.170.20">
    <property type="entry name" value="TonB-dependent receptor, beta-barrel domain"/>
    <property type="match status" value="1"/>
</dbReference>
<dbReference type="SUPFAM" id="SSF49464">
    <property type="entry name" value="Carboxypeptidase regulatory domain-like"/>
    <property type="match status" value="1"/>
</dbReference>
<dbReference type="Proteomes" id="UP001403385">
    <property type="component" value="Unassembled WGS sequence"/>
</dbReference>
<keyword evidence="5 7" id="KW-0472">Membrane</keyword>
<gene>
    <name evidence="9" type="ORF">AAG747_07710</name>
</gene>
<dbReference type="InterPro" id="IPR036942">
    <property type="entry name" value="Beta-barrel_TonB_sf"/>
</dbReference>
<dbReference type="NCBIfam" id="TIGR04057">
    <property type="entry name" value="SusC_RagA_signa"/>
    <property type="match status" value="1"/>
</dbReference>
<proteinExistence type="inferred from homology"/>
<dbReference type="Pfam" id="PF13715">
    <property type="entry name" value="CarbopepD_reg_2"/>
    <property type="match status" value="1"/>
</dbReference>
<evidence type="ECO:0000256" key="7">
    <source>
        <dbReference type="PROSITE-ProRule" id="PRU01360"/>
    </source>
</evidence>
<keyword evidence="4 7" id="KW-0812">Transmembrane</keyword>
<comment type="subcellular location">
    <subcellularLocation>
        <location evidence="1 7">Cell outer membrane</location>
        <topology evidence="1 7">Multi-pass membrane protein</topology>
    </subcellularLocation>
</comment>
<comment type="caution">
    <text evidence="9">The sequence shown here is derived from an EMBL/GenBank/DDBJ whole genome shotgun (WGS) entry which is preliminary data.</text>
</comment>
<organism evidence="9 10">
    <name type="scientific">Rapidithrix thailandica</name>
    <dbReference type="NCBI Taxonomy" id="413964"/>
    <lineage>
        <taxon>Bacteria</taxon>
        <taxon>Pseudomonadati</taxon>
        <taxon>Bacteroidota</taxon>
        <taxon>Cytophagia</taxon>
        <taxon>Cytophagales</taxon>
        <taxon>Flammeovirgaceae</taxon>
        <taxon>Rapidithrix</taxon>
    </lineage>
</organism>
<protein>
    <submittedName>
        <fullName evidence="9">TonB-dependent receptor</fullName>
    </submittedName>
</protein>
<keyword evidence="2 7" id="KW-0813">Transport</keyword>
<dbReference type="InterPro" id="IPR039426">
    <property type="entry name" value="TonB-dep_rcpt-like"/>
</dbReference>
<comment type="similarity">
    <text evidence="7">Belongs to the TonB-dependent receptor family.</text>
</comment>
<dbReference type="NCBIfam" id="TIGR04056">
    <property type="entry name" value="OMP_RagA_SusC"/>
    <property type="match status" value="1"/>
</dbReference>
<dbReference type="Gene3D" id="2.170.130.10">
    <property type="entry name" value="TonB-dependent receptor, plug domain"/>
    <property type="match status" value="1"/>
</dbReference>
<evidence type="ECO:0000313" key="9">
    <source>
        <dbReference type="EMBL" id="MEN7547789.1"/>
    </source>
</evidence>
<keyword evidence="9" id="KW-0675">Receptor</keyword>